<evidence type="ECO:0000256" key="3">
    <source>
        <dbReference type="SAM" id="MobiDB-lite"/>
    </source>
</evidence>
<feature type="domain" description="EGF-like" evidence="5">
    <location>
        <begin position="12"/>
        <end position="56"/>
    </location>
</feature>
<evidence type="ECO:0000256" key="4">
    <source>
        <dbReference type="SAM" id="SignalP"/>
    </source>
</evidence>
<keyword evidence="7" id="KW-1185">Reference proteome</keyword>
<evidence type="ECO:0000313" key="6">
    <source>
        <dbReference type="EMBL" id="KAK7249120.1"/>
    </source>
</evidence>
<feature type="compositionally biased region" description="Low complexity" evidence="3">
    <location>
        <begin position="796"/>
        <end position="810"/>
    </location>
</feature>
<dbReference type="Pfam" id="PF07974">
    <property type="entry name" value="EGF_2"/>
    <property type="match status" value="1"/>
</dbReference>
<feature type="signal peptide" evidence="4">
    <location>
        <begin position="1"/>
        <end position="21"/>
    </location>
</feature>
<dbReference type="PROSITE" id="PS01186">
    <property type="entry name" value="EGF_2"/>
    <property type="match status" value="3"/>
</dbReference>
<comment type="caution">
    <text evidence="2">Lacks conserved residue(s) required for the propagation of feature annotation.</text>
</comment>
<keyword evidence="2" id="KW-0245">EGF-like domain</keyword>
<accession>A0ABR1G735</accession>
<feature type="chain" id="PRO_5046971159" evidence="4">
    <location>
        <begin position="22"/>
        <end position="912"/>
    </location>
</feature>
<sequence>MLRRLRFAALAAAAACPLGLLNEEVCSGHGHCAEGVAPGVDETCACDGGYGGADCSLRICPAGVAWSDYATANNTAHAAHFECSNMGSCDRESGLCECRAGFAGEACQRMRCPHGARLAGGAPLECFGVGTCLSMAEAAAQVDYVSLEHDAAYDGWDASMIYGCACDAGFAGYDCSERECPRGDDPLTAGVDEVQLLTCDCGEPGGCGNGTIALAFRGQRTAPIPADATAELLEFHLERLSTLGDVDVAYYGGGLDGSLCSDAGTTAAITFLTTRGDLPALNATWAIEGTTYGPGRRADVRLAVDGACSTVHAAVCSVAGTRERAECSNRGVCDRSVGVCDCYTGFGSSDGRGGAGLVADCGYLSPNASVAYEYPRDYARWADAAGGAEGPCPRATPLWNTNLPPTVCSGVGVCDADKFCNCTAGYEGSACEYKTCPTGRAWWGEAVGDDPGDAHRPGATCSNKGLCDRSSGNCDCDDDFGVVGGDACGDMACEVNSTRECGAFGHCATMAELAQNALLFGDHGEVRRVNYSEPWDADLVTGCKCHASTSDYPTHDFGADPVNQLQYRGPFAYTYTGWTGYQCSHAFCPTGDNPYTWGVNEVQALNCSLATDGAFNVTFRGAPEPVRVPWWASAAELEARLEALPTIRDVAVSLRNVSYNASVCGPGQRVYVEFLSEHGDLPLLVVSEADDLRHDVVVNVTEVTKGTKEDVECSANGICNREIGICACLDGFASGADDGEPLGAYGQRGDCGFRHTGTKNEKWENSEMQYLRTNQIFNATLIGAARARRRPPPGPAAAARGAGGAAPPARRQLQLERERLATEFEGSLGRAARAEAKMEHVSRLTSAFSSLVSEQAETVANLYDLVEETAASVDKSGDQPRASGAPASSFSASSIASSSAPPPGSSCLTRFP</sequence>
<keyword evidence="4" id="KW-0732">Signal</keyword>
<dbReference type="PROSITE" id="PS50026">
    <property type="entry name" value="EGF_3"/>
    <property type="match status" value="1"/>
</dbReference>
<feature type="region of interest" description="Disordered" evidence="3">
    <location>
        <begin position="787"/>
        <end position="810"/>
    </location>
</feature>
<name>A0ABR1G735_AURAN</name>
<gene>
    <name evidence="6" type="ORF">SO694_0004519</name>
</gene>
<dbReference type="EMBL" id="JBBJCI010000082">
    <property type="protein sequence ID" value="KAK7249120.1"/>
    <property type="molecule type" value="Genomic_DNA"/>
</dbReference>
<evidence type="ECO:0000256" key="2">
    <source>
        <dbReference type="PROSITE-ProRule" id="PRU00076"/>
    </source>
</evidence>
<proteinExistence type="predicted"/>
<evidence type="ECO:0000259" key="5">
    <source>
        <dbReference type="PROSITE" id="PS50026"/>
    </source>
</evidence>
<protein>
    <submittedName>
        <fullName evidence="6">Tenascin-like protein</fullName>
    </submittedName>
</protein>
<comment type="caution">
    <text evidence="6">The sequence shown here is derived from an EMBL/GenBank/DDBJ whole genome shotgun (WGS) entry which is preliminary data.</text>
</comment>
<feature type="compositionally biased region" description="Low complexity" evidence="3">
    <location>
        <begin position="882"/>
        <end position="899"/>
    </location>
</feature>
<dbReference type="InterPro" id="IPR000742">
    <property type="entry name" value="EGF"/>
</dbReference>
<keyword evidence="1 2" id="KW-1015">Disulfide bond</keyword>
<dbReference type="PROSITE" id="PS00022">
    <property type="entry name" value="EGF_1"/>
    <property type="match status" value="3"/>
</dbReference>
<evidence type="ECO:0000313" key="7">
    <source>
        <dbReference type="Proteomes" id="UP001363151"/>
    </source>
</evidence>
<dbReference type="Proteomes" id="UP001363151">
    <property type="component" value="Unassembled WGS sequence"/>
</dbReference>
<reference evidence="6 7" key="1">
    <citation type="submission" date="2024-03" db="EMBL/GenBank/DDBJ databases">
        <title>Aureococcus anophagefferens CCMP1851 and Kratosvirus quantuckense: Draft genome of a second virus-susceptible host strain in the model system.</title>
        <authorList>
            <person name="Chase E."/>
            <person name="Truchon A.R."/>
            <person name="Schepens W."/>
            <person name="Wilhelm S.W."/>
        </authorList>
    </citation>
    <scope>NUCLEOTIDE SEQUENCE [LARGE SCALE GENOMIC DNA]</scope>
    <source>
        <strain evidence="6 7">CCMP1851</strain>
    </source>
</reference>
<feature type="disulfide bond" evidence="2">
    <location>
        <begin position="46"/>
        <end position="55"/>
    </location>
</feature>
<feature type="region of interest" description="Disordered" evidence="3">
    <location>
        <begin position="872"/>
        <end position="912"/>
    </location>
</feature>
<dbReference type="PANTHER" id="PTHR24035:SF143">
    <property type="entry name" value="EGF-LIKE DOMAIN-CONTAINING PROTEIN"/>
    <property type="match status" value="1"/>
</dbReference>
<evidence type="ECO:0000256" key="1">
    <source>
        <dbReference type="ARBA" id="ARBA00023157"/>
    </source>
</evidence>
<dbReference type="InterPro" id="IPR013111">
    <property type="entry name" value="EGF_extracell"/>
</dbReference>
<dbReference type="PANTHER" id="PTHR24035">
    <property type="entry name" value="MULTIPLE EPIDERMAL GROWTH FACTOR-LIKE DOMAINS PROTEIN"/>
    <property type="match status" value="1"/>
</dbReference>
<organism evidence="6 7">
    <name type="scientific">Aureococcus anophagefferens</name>
    <name type="common">Harmful bloom alga</name>
    <dbReference type="NCBI Taxonomy" id="44056"/>
    <lineage>
        <taxon>Eukaryota</taxon>
        <taxon>Sar</taxon>
        <taxon>Stramenopiles</taxon>
        <taxon>Ochrophyta</taxon>
        <taxon>Pelagophyceae</taxon>
        <taxon>Pelagomonadales</taxon>
        <taxon>Pelagomonadaceae</taxon>
        <taxon>Aureococcus</taxon>
    </lineage>
</organism>
<dbReference type="InterPro" id="IPR052108">
    <property type="entry name" value="MEGF/SIB"/>
</dbReference>
<dbReference type="Gene3D" id="2.10.25.10">
    <property type="entry name" value="Laminin"/>
    <property type="match status" value="1"/>
</dbReference>